<gene>
    <name evidence="1" type="ORF">EV182_005979</name>
</gene>
<feature type="non-terminal residue" evidence="1">
    <location>
        <position position="1"/>
    </location>
</feature>
<reference evidence="1" key="1">
    <citation type="submission" date="2022-06" db="EMBL/GenBank/DDBJ databases">
        <title>Phylogenomic reconstructions and comparative analyses of Kickxellomycotina fungi.</title>
        <authorList>
            <person name="Reynolds N.K."/>
            <person name="Stajich J.E."/>
            <person name="Barry K."/>
            <person name="Grigoriev I.V."/>
            <person name="Crous P."/>
            <person name="Smith M.E."/>
        </authorList>
    </citation>
    <scope>NUCLEOTIDE SEQUENCE</scope>
    <source>
        <strain evidence="1">RSA 2271</strain>
    </source>
</reference>
<accession>A0ACC1H9A2</accession>
<sequence length="163" mass="17623">SNGDKDVDHLQLAKTINDYLQQNSHYGSNEEYYIESIDATSRTLVFRTTATRGRIGLEGKLDEGWVATMADNMTSVLIAAFTGLQVSVSSTLAVHALASVDAGTELRVVCRLENVDGPRSHATASFVDAKDPHRVYAVANHTKIAKGTTQLSAESTHYKPASL</sequence>
<proteinExistence type="predicted"/>
<evidence type="ECO:0000313" key="1">
    <source>
        <dbReference type="EMBL" id="KAJ1673055.1"/>
    </source>
</evidence>
<feature type="non-terminal residue" evidence="1">
    <location>
        <position position="163"/>
    </location>
</feature>
<dbReference type="EMBL" id="JAMZIH010007459">
    <property type="protein sequence ID" value="KAJ1673055.1"/>
    <property type="molecule type" value="Genomic_DNA"/>
</dbReference>
<keyword evidence="2" id="KW-1185">Reference proteome</keyword>
<dbReference type="Proteomes" id="UP001145114">
    <property type="component" value="Unassembled WGS sequence"/>
</dbReference>
<comment type="caution">
    <text evidence="1">The sequence shown here is derived from an EMBL/GenBank/DDBJ whole genome shotgun (WGS) entry which is preliminary data.</text>
</comment>
<name>A0ACC1H9A2_9FUNG</name>
<organism evidence="1 2">
    <name type="scientific">Spiromyces aspiralis</name>
    <dbReference type="NCBI Taxonomy" id="68401"/>
    <lineage>
        <taxon>Eukaryota</taxon>
        <taxon>Fungi</taxon>
        <taxon>Fungi incertae sedis</taxon>
        <taxon>Zoopagomycota</taxon>
        <taxon>Kickxellomycotina</taxon>
        <taxon>Kickxellomycetes</taxon>
        <taxon>Kickxellales</taxon>
        <taxon>Kickxellaceae</taxon>
        <taxon>Spiromyces</taxon>
    </lineage>
</organism>
<protein>
    <submittedName>
        <fullName evidence="1">Uncharacterized protein</fullName>
    </submittedName>
</protein>
<evidence type="ECO:0000313" key="2">
    <source>
        <dbReference type="Proteomes" id="UP001145114"/>
    </source>
</evidence>